<dbReference type="InterPro" id="IPR023772">
    <property type="entry name" value="DNA-bd_HTH_TetR-type_CS"/>
</dbReference>
<feature type="DNA-binding region" description="H-T-H motif" evidence="2">
    <location>
        <begin position="33"/>
        <end position="52"/>
    </location>
</feature>
<dbReference type="Pfam" id="PF00440">
    <property type="entry name" value="TetR_N"/>
    <property type="match status" value="1"/>
</dbReference>
<dbReference type="Gene3D" id="1.10.10.60">
    <property type="entry name" value="Homeodomain-like"/>
    <property type="match status" value="1"/>
</dbReference>
<evidence type="ECO:0000256" key="1">
    <source>
        <dbReference type="ARBA" id="ARBA00023125"/>
    </source>
</evidence>
<evidence type="ECO:0000259" key="3">
    <source>
        <dbReference type="PROSITE" id="PS50977"/>
    </source>
</evidence>
<name>A0ABV6GFV8_9BACI</name>
<dbReference type="RefSeq" id="WP_378935017.1">
    <property type="nucleotide sequence ID" value="NZ_JBHLVO010000011.1"/>
</dbReference>
<evidence type="ECO:0000256" key="2">
    <source>
        <dbReference type="PROSITE-ProRule" id="PRU00335"/>
    </source>
</evidence>
<dbReference type="InterPro" id="IPR001647">
    <property type="entry name" value="HTH_TetR"/>
</dbReference>
<evidence type="ECO:0000313" key="4">
    <source>
        <dbReference type="EMBL" id="MFC0272566.1"/>
    </source>
</evidence>
<dbReference type="PANTHER" id="PTHR30328">
    <property type="entry name" value="TRANSCRIPTIONAL REPRESSOR"/>
    <property type="match status" value="1"/>
</dbReference>
<gene>
    <name evidence="4" type="ORF">ACFFIX_14105</name>
</gene>
<protein>
    <submittedName>
        <fullName evidence="4">TetR/AcrR family transcriptional regulator</fullName>
    </submittedName>
</protein>
<dbReference type="Proteomes" id="UP001589854">
    <property type="component" value="Unassembled WGS sequence"/>
</dbReference>
<proteinExistence type="predicted"/>
<accession>A0ABV6GFV8</accession>
<reference evidence="4 5" key="1">
    <citation type="submission" date="2024-09" db="EMBL/GenBank/DDBJ databases">
        <authorList>
            <person name="Sun Q."/>
            <person name="Mori K."/>
        </authorList>
    </citation>
    <scope>NUCLEOTIDE SEQUENCE [LARGE SCALE GENOMIC DNA]</scope>
    <source>
        <strain evidence="4 5">CCM 7228</strain>
    </source>
</reference>
<dbReference type="InterPro" id="IPR036271">
    <property type="entry name" value="Tet_transcr_reg_TetR-rel_C_sf"/>
</dbReference>
<dbReference type="PROSITE" id="PS01081">
    <property type="entry name" value="HTH_TETR_1"/>
    <property type="match status" value="1"/>
</dbReference>
<dbReference type="EMBL" id="JBHLVO010000011">
    <property type="protein sequence ID" value="MFC0272566.1"/>
    <property type="molecule type" value="Genomic_DNA"/>
</dbReference>
<keyword evidence="1 2" id="KW-0238">DNA-binding</keyword>
<sequence length="217" mass="25553">MYTAFEKLPDERKILILKICIEEFAENGYEKTSTDKITSRAGISKGILFHYFKSKKNLFLYIVHHIYELLTIKVIAEIEKIDEQEFFKRIKLIILAKQKITLEYLLESQLFINVLANPPVAIKSEIEEMYVKHLEKYGDPHTKELVYLQSLLGSLELREGVDHEHVMNITMYTLEKLQNKYLALYKNGEVDILENPEPMLKEFDSYIEIIKRGAYKN</sequence>
<organism evidence="4 5">
    <name type="scientific">Metabacillus herbersteinensis</name>
    <dbReference type="NCBI Taxonomy" id="283816"/>
    <lineage>
        <taxon>Bacteria</taxon>
        <taxon>Bacillati</taxon>
        <taxon>Bacillota</taxon>
        <taxon>Bacilli</taxon>
        <taxon>Bacillales</taxon>
        <taxon>Bacillaceae</taxon>
        <taxon>Metabacillus</taxon>
    </lineage>
</organism>
<dbReference type="PRINTS" id="PR00455">
    <property type="entry name" value="HTHTETR"/>
</dbReference>
<dbReference type="InterPro" id="IPR050109">
    <property type="entry name" value="HTH-type_TetR-like_transc_reg"/>
</dbReference>
<evidence type="ECO:0000313" key="5">
    <source>
        <dbReference type="Proteomes" id="UP001589854"/>
    </source>
</evidence>
<dbReference type="PANTHER" id="PTHR30328:SF54">
    <property type="entry name" value="HTH-TYPE TRANSCRIPTIONAL REPRESSOR SCO4008"/>
    <property type="match status" value="1"/>
</dbReference>
<dbReference type="SUPFAM" id="SSF46689">
    <property type="entry name" value="Homeodomain-like"/>
    <property type="match status" value="1"/>
</dbReference>
<comment type="caution">
    <text evidence="4">The sequence shown here is derived from an EMBL/GenBank/DDBJ whole genome shotgun (WGS) entry which is preliminary data.</text>
</comment>
<dbReference type="InterPro" id="IPR009057">
    <property type="entry name" value="Homeodomain-like_sf"/>
</dbReference>
<dbReference type="Gene3D" id="1.10.357.10">
    <property type="entry name" value="Tetracycline Repressor, domain 2"/>
    <property type="match status" value="1"/>
</dbReference>
<dbReference type="PROSITE" id="PS50977">
    <property type="entry name" value="HTH_TETR_2"/>
    <property type="match status" value="1"/>
</dbReference>
<keyword evidence="5" id="KW-1185">Reference proteome</keyword>
<feature type="domain" description="HTH tetR-type" evidence="3">
    <location>
        <begin position="10"/>
        <end position="70"/>
    </location>
</feature>
<dbReference type="SUPFAM" id="SSF48498">
    <property type="entry name" value="Tetracyclin repressor-like, C-terminal domain"/>
    <property type="match status" value="1"/>
</dbReference>